<feature type="compositionally biased region" description="Low complexity" evidence="8">
    <location>
        <begin position="30"/>
        <end position="49"/>
    </location>
</feature>
<dbReference type="CDD" id="cd03020">
    <property type="entry name" value="DsbA_DsbC_DsbG"/>
    <property type="match status" value="1"/>
</dbReference>
<dbReference type="PANTHER" id="PTHR35272:SF3">
    <property type="entry name" value="THIOL:DISULFIDE INTERCHANGE PROTEIN DSBC"/>
    <property type="match status" value="1"/>
</dbReference>
<evidence type="ECO:0000256" key="8">
    <source>
        <dbReference type="SAM" id="MobiDB-lite"/>
    </source>
</evidence>
<dbReference type="STRING" id="1219077.VAZ01S_045_00110"/>
<dbReference type="InterPro" id="IPR012336">
    <property type="entry name" value="Thioredoxin-like_fold"/>
</dbReference>
<evidence type="ECO:0000256" key="2">
    <source>
        <dbReference type="ARBA" id="ARBA00009813"/>
    </source>
</evidence>
<dbReference type="NCBIfam" id="NF008129">
    <property type="entry name" value="PRK10877.1"/>
    <property type="match status" value="1"/>
</dbReference>
<dbReference type="EMBL" id="BATL01000045">
    <property type="protein sequence ID" value="GAD76488.1"/>
    <property type="molecule type" value="Genomic_DNA"/>
</dbReference>
<keyword evidence="5" id="KW-1015">Disulfide bond</keyword>
<dbReference type="Gene3D" id="3.40.30.10">
    <property type="entry name" value="Glutaredoxin"/>
    <property type="match status" value="1"/>
</dbReference>
<name>U3CDS9_9VIBR</name>
<protein>
    <recommendedName>
        <fullName evidence="7">Thiol:disulfide interchange protein</fullName>
    </recommendedName>
</protein>
<evidence type="ECO:0000259" key="10">
    <source>
        <dbReference type="Pfam" id="PF13098"/>
    </source>
</evidence>
<dbReference type="AlphaFoldDB" id="U3CDS9"/>
<dbReference type="eggNOG" id="COG1651">
    <property type="taxonomic scope" value="Bacteria"/>
</dbReference>
<evidence type="ECO:0000256" key="6">
    <source>
        <dbReference type="ARBA" id="ARBA00023284"/>
    </source>
</evidence>
<dbReference type="InterPro" id="IPR036249">
    <property type="entry name" value="Thioredoxin-like_sf"/>
</dbReference>
<feature type="domain" description="Thioredoxin-like fold" evidence="10">
    <location>
        <begin position="137"/>
        <end position="265"/>
    </location>
</feature>
<dbReference type="SUPFAM" id="SSF54423">
    <property type="entry name" value="DsbC/DsbG N-terminal domain-like"/>
    <property type="match status" value="1"/>
</dbReference>
<dbReference type="InterPro" id="IPR051470">
    <property type="entry name" value="Thiol:disulfide_interchange"/>
</dbReference>
<sequence length="268" mass="29244">MSVLRRLTLMSLPLLISACGTEEEKVTTEAPVQQAASTQQAAPAAKQTSDQSELRTQLSKLGVSILNIQPSDIDGLMEVQTNGGVLFSSPDGKHFIAGTLYALDENGGYKDVLAERQAPINAEKIAKFSDSVIEYKADNEKYVITVFTDITCGYCVRLHNQMQGYNDLGITVRYMAYPRQGATGSVAEQMATIWCAEDPKSAIHNAKVDRKFDTPSKDLEQCKQTIQSHYQLGQELGISGTPAIFLPSGELVGGFLPPAQLIKRLEQK</sequence>
<feature type="domain" description="Disulphide bond isomerase DsbC/G N-terminal" evidence="9">
    <location>
        <begin position="47"/>
        <end position="106"/>
    </location>
</feature>
<dbReference type="InterPro" id="IPR009094">
    <property type="entry name" value="DiS-bond_isomerase_DsbC/G_N_sf"/>
</dbReference>
<dbReference type="Gene3D" id="3.10.450.70">
    <property type="entry name" value="Disulphide bond isomerase, DsbC/G, N-terminal"/>
    <property type="match status" value="1"/>
</dbReference>
<gene>
    <name evidence="11" type="primary">dsbC</name>
    <name evidence="11" type="ORF">VAZ01S_045_00110</name>
</gene>
<keyword evidence="3 7" id="KW-0732">Signal</keyword>
<proteinExistence type="inferred from homology"/>
<evidence type="ECO:0000313" key="11">
    <source>
        <dbReference type="EMBL" id="GAD76488.1"/>
    </source>
</evidence>
<dbReference type="InterPro" id="IPR018950">
    <property type="entry name" value="DiS-bond_isomerase_DsbC/G_N"/>
</dbReference>
<dbReference type="RefSeq" id="WP_021710236.1">
    <property type="nucleotide sequence ID" value="NZ_BAOB01000023.1"/>
</dbReference>
<dbReference type="PROSITE" id="PS51257">
    <property type="entry name" value="PROKAR_LIPOPROTEIN"/>
    <property type="match status" value="1"/>
</dbReference>
<comment type="caution">
    <text evidence="11">The sequence shown here is derived from an EMBL/GenBank/DDBJ whole genome shotgun (WGS) entry which is preliminary data.</text>
</comment>
<keyword evidence="4 7" id="KW-0574">Periplasm</keyword>
<evidence type="ECO:0000313" key="12">
    <source>
        <dbReference type="Proteomes" id="UP000016567"/>
    </source>
</evidence>
<dbReference type="PANTHER" id="PTHR35272">
    <property type="entry name" value="THIOL:DISULFIDE INTERCHANGE PROTEIN DSBC-RELATED"/>
    <property type="match status" value="1"/>
</dbReference>
<comment type="similarity">
    <text evidence="2 7">Belongs to the thioredoxin family. DsbC subfamily.</text>
</comment>
<dbReference type="OrthoDB" id="12976at2"/>
<dbReference type="Pfam" id="PF13098">
    <property type="entry name" value="Thioredoxin_2"/>
    <property type="match status" value="1"/>
</dbReference>
<evidence type="ECO:0000256" key="3">
    <source>
        <dbReference type="ARBA" id="ARBA00022729"/>
    </source>
</evidence>
<keyword evidence="6 7" id="KW-0676">Redox-active center</keyword>
<evidence type="ECO:0000256" key="7">
    <source>
        <dbReference type="RuleBase" id="RU364038"/>
    </source>
</evidence>
<dbReference type="GO" id="GO:0042597">
    <property type="term" value="C:periplasmic space"/>
    <property type="evidence" value="ECO:0007669"/>
    <property type="project" value="UniProtKB-SubCell"/>
</dbReference>
<evidence type="ECO:0000256" key="5">
    <source>
        <dbReference type="ARBA" id="ARBA00023157"/>
    </source>
</evidence>
<comment type="subcellular location">
    <subcellularLocation>
        <location evidence="1 7">Periplasm</location>
    </subcellularLocation>
</comment>
<organism evidence="11 12">
    <name type="scientific">Vibrio azureus NBRC 104587</name>
    <dbReference type="NCBI Taxonomy" id="1219077"/>
    <lineage>
        <taxon>Bacteria</taxon>
        <taxon>Pseudomonadati</taxon>
        <taxon>Pseudomonadota</taxon>
        <taxon>Gammaproteobacteria</taxon>
        <taxon>Vibrionales</taxon>
        <taxon>Vibrionaceae</taxon>
        <taxon>Vibrio</taxon>
    </lineage>
</organism>
<dbReference type="Pfam" id="PF10411">
    <property type="entry name" value="DsbC_N"/>
    <property type="match status" value="1"/>
</dbReference>
<evidence type="ECO:0000259" key="9">
    <source>
        <dbReference type="Pfam" id="PF10411"/>
    </source>
</evidence>
<feature type="region of interest" description="Disordered" evidence="8">
    <location>
        <begin position="30"/>
        <end position="50"/>
    </location>
</feature>
<keyword evidence="12" id="KW-1185">Reference proteome</keyword>
<evidence type="ECO:0000256" key="1">
    <source>
        <dbReference type="ARBA" id="ARBA00004418"/>
    </source>
</evidence>
<comment type="function">
    <text evidence="7">Required for disulfide bond formation in some periplasmic proteins. Acts by transferring its disulfide bond to other proteins and is reduced in the process.</text>
</comment>
<accession>U3CDS9</accession>
<evidence type="ECO:0000256" key="4">
    <source>
        <dbReference type="ARBA" id="ARBA00022764"/>
    </source>
</evidence>
<dbReference type="InterPro" id="IPR033954">
    <property type="entry name" value="DiS-bond_Isoase_DsbC/G"/>
</dbReference>
<reference evidence="11 12" key="1">
    <citation type="submission" date="2013-09" db="EMBL/GenBank/DDBJ databases">
        <title>Whole genome shotgun sequence of Vibrio azureus NBRC 104587.</title>
        <authorList>
            <person name="Isaki S."/>
            <person name="Hosoyama A."/>
            <person name="Numata M."/>
            <person name="Hashimoto M."/>
            <person name="Hosoyama Y."/>
            <person name="Tsuchikane K."/>
            <person name="Noguchi M."/>
            <person name="Hirakata S."/>
            <person name="Ichikawa N."/>
            <person name="Ohji S."/>
            <person name="Yamazoe A."/>
            <person name="Fujita N."/>
        </authorList>
    </citation>
    <scope>NUCLEOTIDE SEQUENCE [LARGE SCALE GENOMIC DNA]</scope>
    <source>
        <strain evidence="11 12">NBRC 104587</strain>
    </source>
</reference>
<dbReference type="Proteomes" id="UP000016567">
    <property type="component" value="Unassembled WGS sequence"/>
</dbReference>
<dbReference type="SUPFAM" id="SSF52833">
    <property type="entry name" value="Thioredoxin-like"/>
    <property type="match status" value="1"/>
</dbReference>